<keyword evidence="2" id="KW-1185">Reference proteome</keyword>
<protein>
    <submittedName>
        <fullName evidence="1">Uncharacterized protein</fullName>
    </submittedName>
</protein>
<dbReference type="EMBL" id="JARK01001349">
    <property type="protein sequence ID" value="EYC24595.1"/>
    <property type="molecule type" value="Genomic_DNA"/>
</dbReference>
<dbReference type="AlphaFoldDB" id="A0A016VB12"/>
<organism evidence="1 2">
    <name type="scientific">Ancylostoma ceylanicum</name>
    <dbReference type="NCBI Taxonomy" id="53326"/>
    <lineage>
        <taxon>Eukaryota</taxon>
        <taxon>Metazoa</taxon>
        <taxon>Ecdysozoa</taxon>
        <taxon>Nematoda</taxon>
        <taxon>Chromadorea</taxon>
        <taxon>Rhabditida</taxon>
        <taxon>Rhabditina</taxon>
        <taxon>Rhabditomorpha</taxon>
        <taxon>Strongyloidea</taxon>
        <taxon>Ancylostomatidae</taxon>
        <taxon>Ancylostomatinae</taxon>
        <taxon>Ancylostoma</taxon>
    </lineage>
</organism>
<evidence type="ECO:0000313" key="2">
    <source>
        <dbReference type="Proteomes" id="UP000024635"/>
    </source>
</evidence>
<gene>
    <name evidence="1" type="primary">Acey_s0013.g1996</name>
    <name evidence="1" type="ORF">Y032_0013g1996</name>
</gene>
<reference evidence="2" key="1">
    <citation type="journal article" date="2015" name="Nat. Genet.">
        <title>The genome and transcriptome of the zoonotic hookworm Ancylostoma ceylanicum identify infection-specific gene families.</title>
        <authorList>
            <person name="Schwarz E.M."/>
            <person name="Hu Y."/>
            <person name="Antoshechkin I."/>
            <person name="Miller M.M."/>
            <person name="Sternberg P.W."/>
            <person name="Aroian R.V."/>
        </authorList>
    </citation>
    <scope>NUCLEOTIDE SEQUENCE</scope>
    <source>
        <strain evidence="2">HY135</strain>
    </source>
</reference>
<name>A0A016VB12_9BILA</name>
<dbReference type="Proteomes" id="UP000024635">
    <property type="component" value="Unassembled WGS sequence"/>
</dbReference>
<sequence>MTRLVFCSNLVRRWHYLDNLLFTRWQWLPARLKMETFREVLVMNSISSHTIAQLKPHLAAQDRLAL</sequence>
<evidence type="ECO:0000313" key="1">
    <source>
        <dbReference type="EMBL" id="EYC24595.1"/>
    </source>
</evidence>
<comment type="caution">
    <text evidence="1">The sequence shown here is derived from an EMBL/GenBank/DDBJ whole genome shotgun (WGS) entry which is preliminary data.</text>
</comment>
<accession>A0A016VB12</accession>
<proteinExistence type="predicted"/>